<dbReference type="PROSITE" id="PS50105">
    <property type="entry name" value="SAM_DOMAIN"/>
    <property type="match status" value="1"/>
</dbReference>
<dbReference type="SMART" id="SM00454">
    <property type="entry name" value="SAM"/>
    <property type="match status" value="1"/>
</dbReference>
<dbReference type="GO" id="GO:0005942">
    <property type="term" value="C:phosphatidylinositol 3-kinase complex"/>
    <property type="evidence" value="ECO:0007669"/>
    <property type="project" value="TreeGrafter"/>
</dbReference>
<dbReference type="InterPro" id="IPR000198">
    <property type="entry name" value="RhoGAP_dom"/>
</dbReference>
<dbReference type="FunFam" id="3.30.505.10:FF:000100">
    <property type="entry name" value="phosphatidylinositol 3-kinase regulatory subunit gamma"/>
    <property type="match status" value="1"/>
</dbReference>
<dbReference type="Gene3D" id="1.10.287.1490">
    <property type="match status" value="1"/>
</dbReference>
<feature type="region of interest" description="Disordered" evidence="5">
    <location>
        <begin position="413"/>
        <end position="473"/>
    </location>
</feature>
<dbReference type="InterPro" id="IPR036860">
    <property type="entry name" value="SH2_dom_sf"/>
</dbReference>
<reference evidence="6" key="1">
    <citation type="submission" date="2022-08" db="UniProtKB">
        <authorList>
            <consortium name="EnsemblMetazoa"/>
        </authorList>
    </citation>
    <scope>IDENTIFICATION</scope>
    <source>
        <strain evidence="6">Dongola</strain>
    </source>
</reference>
<dbReference type="FunFam" id="1.10.150.50:FF:000146">
    <property type="entry name" value="Phosphatidylinositol 3-kinase regulatory subunit alpha-like Protein"/>
    <property type="match status" value="1"/>
</dbReference>
<evidence type="ECO:0000256" key="1">
    <source>
        <dbReference type="ARBA" id="ARBA00022723"/>
    </source>
</evidence>
<dbReference type="SUPFAM" id="SSF57889">
    <property type="entry name" value="Cysteine-rich domain"/>
    <property type="match status" value="1"/>
</dbReference>
<dbReference type="EMBL" id="APCN01001589">
    <property type="status" value="NOT_ANNOTATED_CDS"/>
    <property type="molecule type" value="Genomic_DNA"/>
</dbReference>
<dbReference type="Pfam" id="PF00620">
    <property type="entry name" value="RhoGAP"/>
    <property type="match status" value="1"/>
</dbReference>
<evidence type="ECO:0000256" key="4">
    <source>
        <dbReference type="SAM" id="Coils"/>
    </source>
</evidence>
<dbReference type="SUPFAM" id="SSF55550">
    <property type="entry name" value="SH2 domain"/>
    <property type="match status" value="2"/>
</dbReference>
<protein>
    <recommendedName>
        <fullName evidence="8">Phosphatidylinositol 3-kinase regulatory subunit</fullName>
    </recommendedName>
</protein>
<dbReference type="SMART" id="SM00252">
    <property type="entry name" value="SH2"/>
    <property type="match status" value="2"/>
</dbReference>
<accession>A0A182HWY0</accession>
<evidence type="ECO:0000256" key="3">
    <source>
        <dbReference type="ARBA" id="ARBA00022999"/>
    </source>
</evidence>
<evidence type="ECO:0000256" key="2">
    <source>
        <dbReference type="ARBA" id="ARBA00022833"/>
    </source>
</evidence>
<dbReference type="Proteomes" id="UP000075840">
    <property type="component" value="Unassembled WGS sequence"/>
</dbReference>
<keyword evidence="3" id="KW-0727">SH2 domain</keyword>
<dbReference type="GO" id="GO:0046854">
    <property type="term" value="P:phosphatidylinositol phosphate biosynthetic process"/>
    <property type="evidence" value="ECO:0007669"/>
    <property type="project" value="TreeGrafter"/>
</dbReference>
<keyword evidence="4" id="KW-0175">Coiled coil</keyword>
<dbReference type="InterPro" id="IPR008936">
    <property type="entry name" value="Rho_GTPase_activation_prot"/>
</dbReference>
<feature type="region of interest" description="Disordered" evidence="5">
    <location>
        <begin position="877"/>
        <end position="922"/>
    </location>
</feature>
<feature type="coiled-coil region" evidence="4">
    <location>
        <begin position="694"/>
        <end position="735"/>
    </location>
</feature>
<keyword evidence="1" id="KW-0479">Metal-binding</keyword>
<dbReference type="InterPro" id="IPR001660">
    <property type="entry name" value="SAM"/>
</dbReference>
<dbReference type="PROSITE" id="PS50081">
    <property type="entry name" value="ZF_DAG_PE_2"/>
    <property type="match status" value="1"/>
</dbReference>
<dbReference type="Pfam" id="PF07647">
    <property type="entry name" value="SAM_2"/>
    <property type="match status" value="1"/>
</dbReference>
<evidence type="ECO:0008006" key="8">
    <source>
        <dbReference type="Google" id="ProtNLM"/>
    </source>
</evidence>
<dbReference type="CDD" id="cd12923">
    <property type="entry name" value="iSH2_PI3K_IA_R"/>
    <property type="match status" value="1"/>
</dbReference>
<dbReference type="InterPro" id="IPR002219">
    <property type="entry name" value="PKC_DAG/PE"/>
</dbReference>
<evidence type="ECO:0000256" key="5">
    <source>
        <dbReference type="SAM" id="MobiDB-lite"/>
    </source>
</evidence>
<keyword evidence="2" id="KW-0862">Zinc</keyword>
<dbReference type="Pfam" id="PF00017">
    <property type="entry name" value="SH2"/>
    <property type="match status" value="2"/>
</dbReference>
<dbReference type="InterPro" id="IPR046349">
    <property type="entry name" value="C1-like_sf"/>
</dbReference>
<keyword evidence="7" id="KW-1185">Reference proteome</keyword>
<dbReference type="InterPro" id="IPR035022">
    <property type="entry name" value="PI3kinase_P85_nSH2"/>
</dbReference>
<evidence type="ECO:0000313" key="6">
    <source>
        <dbReference type="EnsemblMetazoa" id="AARA005809-PA"/>
    </source>
</evidence>
<dbReference type="CDD" id="cd00159">
    <property type="entry name" value="RhoGAP"/>
    <property type="match status" value="1"/>
</dbReference>
<dbReference type="Pfam" id="PF00130">
    <property type="entry name" value="C1_1"/>
    <property type="match status" value="1"/>
</dbReference>
<dbReference type="PANTHER" id="PTHR10155:SF10">
    <property type="entry name" value="PI3K21B, ISOFORM B"/>
    <property type="match status" value="1"/>
</dbReference>
<dbReference type="InterPro" id="IPR013761">
    <property type="entry name" value="SAM/pointed_sf"/>
</dbReference>
<dbReference type="FunFam" id="3.30.505.10:FF:000080">
    <property type="entry name" value="Pi3K21B, isoform C"/>
    <property type="match status" value="1"/>
</dbReference>
<evidence type="ECO:0000313" key="7">
    <source>
        <dbReference type="Proteomes" id="UP000075840"/>
    </source>
</evidence>
<feature type="compositionally biased region" description="Gly residues" evidence="5">
    <location>
        <begin position="884"/>
        <end position="905"/>
    </location>
</feature>
<dbReference type="FunFam" id="1.10.555.10:FF:000070">
    <property type="entry name" value="Phosphatidylinositol 3-kinase regulatory subunit alpha-like Protein"/>
    <property type="match status" value="1"/>
</dbReference>
<dbReference type="EnsemblMetazoa" id="AARA005809-RA">
    <property type="protein sequence ID" value="AARA005809-PA"/>
    <property type="gene ID" value="AARA005809"/>
</dbReference>
<dbReference type="GO" id="GO:0046935">
    <property type="term" value="F:1-phosphatidylinositol-3-kinase regulator activity"/>
    <property type="evidence" value="ECO:0007669"/>
    <property type="project" value="TreeGrafter"/>
</dbReference>
<dbReference type="PRINTS" id="PR00401">
    <property type="entry name" value="SH2DOMAIN"/>
</dbReference>
<dbReference type="PRINTS" id="PR00678">
    <property type="entry name" value="PI3KINASEP85"/>
</dbReference>
<dbReference type="FunFam" id="1.10.287.1490:FF:000026">
    <property type="entry name" value="AGAP005583-PA"/>
    <property type="match status" value="1"/>
</dbReference>
<dbReference type="Pfam" id="PF16454">
    <property type="entry name" value="PI3K_P85_iSH2"/>
    <property type="match status" value="1"/>
</dbReference>
<dbReference type="SUPFAM" id="SSF48350">
    <property type="entry name" value="GTPase activation domain, GAP"/>
    <property type="match status" value="1"/>
</dbReference>
<dbReference type="SUPFAM" id="SSF47769">
    <property type="entry name" value="SAM/Pointed domain"/>
    <property type="match status" value="1"/>
</dbReference>
<dbReference type="Gene3D" id="3.30.505.10">
    <property type="entry name" value="SH2 domain"/>
    <property type="match status" value="2"/>
</dbReference>
<feature type="compositionally biased region" description="Low complexity" evidence="5">
    <location>
        <begin position="454"/>
        <end position="470"/>
    </location>
</feature>
<dbReference type="GO" id="GO:0046872">
    <property type="term" value="F:metal ion binding"/>
    <property type="evidence" value="ECO:0007669"/>
    <property type="project" value="UniProtKB-KW"/>
</dbReference>
<dbReference type="PANTHER" id="PTHR10155">
    <property type="entry name" value="PHOSPHATIDYLINOSITOL 3-KINASE REGULATORY SUBUNIT"/>
    <property type="match status" value="1"/>
</dbReference>
<dbReference type="GO" id="GO:0008286">
    <property type="term" value="P:insulin receptor signaling pathway"/>
    <property type="evidence" value="ECO:0007669"/>
    <property type="project" value="TreeGrafter"/>
</dbReference>
<dbReference type="InterPro" id="IPR000980">
    <property type="entry name" value="SH2"/>
</dbReference>
<dbReference type="CDD" id="cd09942">
    <property type="entry name" value="SH2_nSH2_p85_like"/>
    <property type="match status" value="1"/>
</dbReference>
<dbReference type="AlphaFoldDB" id="A0A182HWY0"/>
<dbReference type="PROSITE" id="PS50238">
    <property type="entry name" value="RHOGAP"/>
    <property type="match status" value="1"/>
</dbReference>
<dbReference type="Gene3D" id="1.10.555.10">
    <property type="entry name" value="Rho GTPase activation protein"/>
    <property type="match status" value="1"/>
</dbReference>
<sequence>RDYIWGLGRQGGQCRNCSACFHLNCLPYTCYRPCQRNPDMYQNIPSTFRTEKSINEWTTENVLEWMTAVNMYDHVEVFKTKAIKGCDLPKLDRDKLEQMGIKNDFHQQSILTTITQLLMSAEMTAAAAADLPIVPAPVNLPVGTDQQQQQQQYNGHNLVNGSFSKQQKCDMCKNYLLGLVHQGLFCTQCNMVVHRQCSEHQHMFGKSLCLLFDVQQQAAPQIVVDLCTSLEKKAVMDKGLDLYVVYRTTPLRYDEVNKLRDALNENLLNIDLNGYTPECVATVLKKFFHELPDPLIPVAWYQSFIDASLLDDQQAVERMKGIIQEMAPHHNKTLQYFMRHLIRICRLQFMRGNKQQPTMLLQNWCHILMRPAWERIVHFVANIKNHLRVLELLMYKIDWNEALPEFLSIPAVPPRKTSRTGSGAGTGPGSTKKSIIASPEGGSIGGPLLESDYSTTTTGSGSSGNTLGRSAAQQFPNGGGMLMSLITDPNTPQELRDAEWYWGKISRDVAKEKMMDAPDGSFLVRDAINDAGEFTLVLKKDGTDRPIKIYHKNGKYGFTQECTFESLVGMINEFRTTTLKEYNTILDISLLYPISRFEDESLYPAAGDIHQLAASFYETVQKLTDLQNMRESTLEAFNVCQSHMELRRQAQEAFIEADKLFNDQLLTQARYEKEAQPHEQRSLAQNRTLIESRLEELRKCKKNLDEDMERERERMRELQREAMKLKPEIMNLSKQKDQYLEALKRQSITDAQIKQILKDGYLSTANPDGTQELPHLDETTWLRERYSRQDAEKKLANKPTGTFLIRARNAGHYALSIACDGRVNHCIIHQTERGYGFAEPYYIYDSLKSLVVHYATNSLEEHNDLLQTTLKYPAFAPNMPSGSGTSGSGSGSGQTSGGGGGGGGSSSSRQQGSAPWSTSFAA</sequence>
<name>A0A182HWY0_ANOAR</name>
<dbReference type="PROSITE" id="PS50001">
    <property type="entry name" value="SH2"/>
    <property type="match status" value="2"/>
</dbReference>
<dbReference type="SMART" id="SM00109">
    <property type="entry name" value="C1"/>
    <property type="match status" value="1"/>
</dbReference>
<dbReference type="EMBL" id="APCN01001588">
    <property type="status" value="NOT_ANNOTATED_CDS"/>
    <property type="molecule type" value="Genomic_DNA"/>
</dbReference>
<dbReference type="SMART" id="SM00324">
    <property type="entry name" value="RhoGAP"/>
    <property type="match status" value="1"/>
</dbReference>
<dbReference type="Gene3D" id="1.10.150.50">
    <property type="entry name" value="Transcription Factor, Ets-1"/>
    <property type="match status" value="1"/>
</dbReference>
<dbReference type="Gene3D" id="3.30.60.20">
    <property type="match status" value="1"/>
</dbReference>
<dbReference type="VEuPathDB" id="VectorBase:AARA21_004959"/>
<dbReference type="VEuPathDB" id="VectorBase:AARA005809"/>
<dbReference type="InterPro" id="IPR032498">
    <property type="entry name" value="PI3K_P85_iSH2"/>
</dbReference>
<organism evidence="6 7">
    <name type="scientific">Anopheles arabiensis</name>
    <name type="common">Mosquito</name>
    <dbReference type="NCBI Taxonomy" id="7173"/>
    <lineage>
        <taxon>Eukaryota</taxon>
        <taxon>Metazoa</taxon>
        <taxon>Ecdysozoa</taxon>
        <taxon>Arthropoda</taxon>
        <taxon>Hexapoda</taxon>
        <taxon>Insecta</taxon>
        <taxon>Pterygota</taxon>
        <taxon>Neoptera</taxon>
        <taxon>Endopterygota</taxon>
        <taxon>Diptera</taxon>
        <taxon>Nematocera</taxon>
        <taxon>Culicoidea</taxon>
        <taxon>Culicidae</taxon>
        <taxon>Anophelinae</taxon>
        <taxon>Anopheles</taxon>
    </lineage>
</organism>
<proteinExistence type="predicted"/>